<keyword evidence="3" id="KW-1185">Reference proteome</keyword>
<evidence type="ECO:0000313" key="3">
    <source>
        <dbReference type="Proteomes" id="UP000000322"/>
    </source>
</evidence>
<dbReference type="KEGG" id="ske:Sked_01110"/>
<name>D1BIP1_SANKS</name>
<feature type="transmembrane region" description="Helical" evidence="1">
    <location>
        <begin position="34"/>
        <end position="52"/>
    </location>
</feature>
<proteinExistence type="predicted"/>
<sequence>MYYLGYILMIASLIALLSSLIASGRTWSRPIMKGAAVVFVLGGAALLTHYLTGS</sequence>
<dbReference type="Proteomes" id="UP000000322">
    <property type="component" value="Chromosome"/>
</dbReference>
<feature type="transmembrane region" description="Helical" evidence="1">
    <location>
        <begin position="6"/>
        <end position="22"/>
    </location>
</feature>
<accession>D1BIP1</accession>
<dbReference type="HOGENOM" id="CLU_3140531_0_0_11"/>
<keyword evidence="1" id="KW-0472">Membrane</keyword>
<dbReference type="AlphaFoldDB" id="D1BIP1"/>
<evidence type="ECO:0000256" key="1">
    <source>
        <dbReference type="SAM" id="Phobius"/>
    </source>
</evidence>
<reference evidence="2 3" key="1">
    <citation type="journal article" date="2009" name="Stand. Genomic Sci.">
        <title>Complete genome sequence of Sanguibacter keddieii type strain (ST-74).</title>
        <authorList>
            <person name="Ivanova N."/>
            <person name="Sikorski J."/>
            <person name="Sims D."/>
            <person name="Brettin T."/>
            <person name="Detter J.C."/>
            <person name="Han C."/>
            <person name="Lapidus A."/>
            <person name="Copeland A."/>
            <person name="Glavina Del Rio T."/>
            <person name="Nolan M."/>
            <person name="Chen F."/>
            <person name="Lucas S."/>
            <person name="Tice H."/>
            <person name="Cheng J.F."/>
            <person name="Bruce D."/>
            <person name="Goodwin L."/>
            <person name="Pitluck S."/>
            <person name="Pati A."/>
            <person name="Mavromatis K."/>
            <person name="Chen A."/>
            <person name="Palaniappan K."/>
            <person name="D'haeseleer P."/>
            <person name="Chain P."/>
            <person name="Bristow J."/>
            <person name="Eisen J.A."/>
            <person name="Markowitz V."/>
            <person name="Hugenholtz P."/>
            <person name="Goker M."/>
            <person name="Pukall R."/>
            <person name="Klenk H.P."/>
            <person name="Kyrpides N.C."/>
        </authorList>
    </citation>
    <scope>NUCLEOTIDE SEQUENCE [LARGE SCALE GENOMIC DNA]</scope>
    <source>
        <strain evidence="3">ATCC 51767 / DSM 10542 / NCFB 3025 / ST-74</strain>
    </source>
</reference>
<evidence type="ECO:0000313" key="2">
    <source>
        <dbReference type="EMBL" id="ACZ20083.1"/>
    </source>
</evidence>
<dbReference type="EMBL" id="CP001819">
    <property type="protein sequence ID" value="ACZ20083.1"/>
    <property type="molecule type" value="Genomic_DNA"/>
</dbReference>
<keyword evidence="1" id="KW-1133">Transmembrane helix</keyword>
<protein>
    <submittedName>
        <fullName evidence="2">Uncharacterized protein</fullName>
    </submittedName>
</protein>
<keyword evidence="1" id="KW-0812">Transmembrane</keyword>
<gene>
    <name evidence="2" type="ordered locus">Sked_01110</name>
</gene>
<organism evidence="2 3">
    <name type="scientific">Sanguibacter keddieii (strain ATCC 51767 / DSM 10542 / NCFB 3025 / ST-74)</name>
    <dbReference type="NCBI Taxonomy" id="446469"/>
    <lineage>
        <taxon>Bacteria</taxon>
        <taxon>Bacillati</taxon>
        <taxon>Actinomycetota</taxon>
        <taxon>Actinomycetes</taxon>
        <taxon>Micrococcales</taxon>
        <taxon>Sanguibacteraceae</taxon>
        <taxon>Sanguibacter</taxon>
    </lineage>
</organism>